<dbReference type="InterPro" id="IPR012903">
    <property type="entry name" value="Nif11"/>
</dbReference>
<protein>
    <submittedName>
        <fullName evidence="2">Nif11-like leader peptide family natural product</fullName>
    </submittedName>
</protein>
<reference evidence="2 3" key="1">
    <citation type="submission" date="2023-01" db="EMBL/GenBank/DDBJ databases">
        <title>Genomes from the Australian National Cyanobacteria Reference Collection.</title>
        <authorList>
            <person name="Willis A."/>
            <person name="Lee E.M.F."/>
        </authorList>
    </citation>
    <scope>NUCLEOTIDE SEQUENCE [LARGE SCALE GENOMIC DNA]</scope>
    <source>
        <strain evidence="2 3">CS-537/01</strain>
    </source>
</reference>
<accession>A0ABT5A727</accession>
<comment type="caution">
    <text evidence="2">The sequence shown here is derived from an EMBL/GenBank/DDBJ whole genome shotgun (WGS) entry which is preliminary data.</text>
</comment>
<feature type="domain" description="Nif11" evidence="1">
    <location>
        <begin position="38"/>
        <end position="76"/>
    </location>
</feature>
<keyword evidence="3" id="KW-1185">Reference proteome</keyword>
<sequence>MYQIWDFFYREESYSFWKEKVKNYQNFNLFTWEKILGFLSALEQTPSLKNHLLKTNNLAQFIQVAAENNYFFTEEEIVWVMITKQQIWDFLAIAQKTPTLREELLSSKTPQQFLEIAKQHDYYFSIEALGWILTEIKLSSKVGIFNPTGQVLFTPVIAGICTGFWIGLAESWGLVPPFCHINKPTGLVRWDEDINDEKYSLRQCFLPPGYFNQRLIM</sequence>
<feature type="domain" description="Nif11" evidence="1">
    <location>
        <begin position="84"/>
        <end position="127"/>
    </location>
</feature>
<dbReference type="RefSeq" id="WP_271805626.1">
    <property type="nucleotide sequence ID" value="NZ_JAQMTU010000073.1"/>
</dbReference>
<proteinExistence type="predicted"/>
<evidence type="ECO:0000313" key="2">
    <source>
        <dbReference type="EMBL" id="MDB9487294.1"/>
    </source>
</evidence>
<dbReference type="Pfam" id="PF07862">
    <property type="entry name" value="Nif11"/>
    <property type="match status" value="2"/>
</dbReference>
<evidence type="ECO:0000259" key="1">
    <source>
        <dbReference type="Pfam" id="PF07862"/>
    </source>
</evidence>
<evidence type="ECO:0000313" key="3">
    <source>
        <dbReference type="Proteomes" id="UP001212123"/>
    </source>
</evidence>
<organism evidence="2 3">
    <name type="scientific">Dolichospermum circinale CS-537/01</name>
    <dbReference type="NCBI Taxonomy" id="3021739"/>
    <lineage>
        <taxon>Bacteria</taxon>
        <taxon>Bacillati</taxon>
        <taxon>Cyanobacteriota</taxon>
        <taxon>Cyanophyceae</taxon>
        <taxon>Nostocales</taxon>
        <taxon>Aphanizomenonaceae</taxon>
        <taxon>Dolichospermum</taxon>
        <taxon>Dolichospermum circinale</taxon>
    </lineage>
</organism>
<dbReference type="EMBL" id="JAQMTU010000073">
    <property type="protein sequence ID" value="MDB9487294.1"/>
    <property type="molecule type" value="Genomic_DNA"/>
</dbReference>
<name>A0ABT5A727_9CYAN</name>
<dbReference type="Proteomes" id="UP001212123">
    <property type="component" value="Unassembled WGS sequence"/>
</dbReference>
<gene>
    <name evidence="2" type="ORF">PN492_12170</name>
</gene>